<evidence type="ECO:0000256" key="1">
    <source>
        <dbReference type="ARBA" id="ARBA00001946"/>
    </source>
</evidence>
<dbReference type="PANTHER" id="PTHR46470">
    <property type="entry name" value="N-ACYLNEURAMINATE-9-PHOSPHATASE"/>
    <property type="match status" value="1"/>
</dbReference>
<dbReference type="InterPro" id="IPR051400">
    <property type="entry name" value="HAD-like_hydrolase"/>
</dbReference>
<keyword evidence="3 5" id="KW-0378">Hydrolase</keyword>
<name>A0ABY9XW98_9FLAO</name>
<dbReference type="InterPro" id="IPR006439">
    <property type="entry name" value="HAD-SF_hydro_IA"/>
</dbReference>
<dbReference type="Gene3D" id="1.10.150.520">
    <property type="match status" value="1"/>
</dbReference>
<evidence type="ECO:0000313" key="5">
    <source>
        <dbReference type="EMBL" id="WNH10236.1"/>
    </source>
</evidence>
<protein>
    <submittedName>
        <fullName evidence="5">HAD-IA family hydrolase</fullName>
    </submittedName>
</protein>
<evidence type="ECO:0000313" key="6">
    <source>
        <dbReference type="Proteomes" id="UP001302806"/>
    </source>
</evidence>
<dbReference type="RefSeq" id="WP_415866546.1">
    <property type="nucleotide sequence ID" value="NZ_CP134537.1"/>
</dbReference>
<gene>
    <name evidence="5" type="ORF">RHP51_06025</name>
</gene>
<keyword evidence="4" id="KW-0460">Magnesium</keyword>
<evidence type="ECO:0000256" key="2">
    <source>
        <dbReference type="ARBA" id="ARBA00022723"/>
    </source>
</evidence>
<organism evidence="5 6">
    <name type="scientific">Thalassobellus suaedae</name>
    <dbReference type="NCBI Taxonomy" id="3074124"/>
    <lineage>
        <taxon>Bacteria</taxon>
        <taxon>Pseudomonadati</taxon>
        <taxon>Bacteroidota</taxon>
        <taxon>Flavobacteriia</taxon>
        <taxon>Flavobacteriales</taxon>
        <taxon>Flavobacteriaceae</taxon>
        <taxon>Thalassobellus</taxon>
    </lineage>
</organism>
<dbReference type="SUPFAM" id="SSF56784">
    <property type="entry name" value="HAD-like"/>
    <property type="match status" value="1"/>
</dbReference>
<dbReference type="InterPro" id="IPR023214">
    <property type="entry name" value="HAD_sf"/>
</dbReference>
<dbReference type="SFLD" id="SFLDG01129">
    <property type="entry name" value="C1.5:_HAD__Beta-PGM__Phosphata"/>
    <property type="match status" value="1"/>
</dbReference>
<dbReference type="GO" id="GO:0016787">
    <property type="term" value="F:hydrolase activity"/>
    <property type="evidence" value="ECO:0007669"/>
    <property type="project" value="UniProtKB-KW"/>
</dbReference>
<comment type="cofactor">
    <cofactor evidence="1">
        <name>Mg(2+)</name>
        <dbReference type="ChEBI" id="CHEBI:18420"/>
    </cofactor>
</comment>
<accession>A0ABY9XW98</accession>
<dbReference type="Pfam" id="PF13419">
    <property type="entry name" value="HAD_2"/>
    <property type="match status" value="1"/>
</dbReference>
<dbReference type="InterPro" id="IPR036412">
    <property type="entry name" value="HAD-like_sf"/>
</dbReference>
<sequence>MILNIKNTIIAFDLDDTIYNELDYLKSAYKEIAVSLDKENWLKLYAHMLSLYRSKKNVFDILSRSYKIEKEKLIEQYRVHKPIIKPFDYLIPLLIKIKKMNGKIAIITDGRELTQNNKIKSLGLNKYLDLIIISEVVGTEKPNENNFKILELKFPNHNYIYIADNYKKDFVTPNARKWTTIGLVDNGLNIHNNCATYVSNKKFSPVFLINNFNEIKLTLN</sequence>
<dbReference type="InterPro" id="IPR041492">
    <property type="entry name" value="HAD_2"/>
</dbReference>
<dbReference type="Gene3D" id="3.40.50.1000">
    <property type="entry name" value="HAD superfamily/HAD-like"/>
    <property type="match status" value="1"/>
</dbReference>
<evidence type="ECO:0000256" key="4">
    <source>
        <dbReference type="ARBA" id="ARBA00022842"/>
    </source>
</evidence>
<keyword evidence="2" id="KW-0479">Metal-binding</keyword>
<evidence type="ECO:0000256" key="3">
    <source>
        <dbReference type="ARBA" id="ARBA00022801"/>
    </source>
</evidence>
<reference evidence="5 6" key="1">
    <citation type="submission" date="2023-09" db="EMBL/GenBank/DDBJ databases">
        <title>Thalassobella suaedae gen. nov., sp. nov., a marine bacterium of the family Flavobacteriaceae isolated from a halophyte Suaeda japonica.</title>
        <authorList>
            <person name="Lee S.Y."/>
            <person name="Hwang C.Y."/>
        </authorList>
    </citation>
    <scope>NUCLEOTIDE SEQUENCE [LARGE SCALE GENOMIC DNA]</scope>
    <source>
        <strain evidence="5 6">HL-DH14</strain>
    </source>
</reference>
<dbReference type="EMBL" id="CP134537">
    <property type="protein sequence ID" value="WNH10236.1"/>
    <property type="molecule type" value="Genomic_DNA"/>
</dbReference>
<dbReference type="Proteomes" id="UP001302806">
    <property type="component" value="Chromosome"/>
</dbReference>
<proteinExistence type="predicted"/>
<dbReference type="NCBIfam" id="TIGR01549">
    <property type="entry name" value="HAD-SF-IA-v1"/>
    <property type="match status" value="1"/>
</dbReference>
<dbReference type="SFLD" id="SFLDS00003">
    <property type="entry name" value="Haloacid_Dehalogenase"/>
    <property type="match status" value="1"/>
</dbReference>
<dbReference type="PANTHER" id="PTHR46470:SF2">
    <property type="entry name" value="GLYCERALDEHYDE 3-PHOSPHATE PHOSPHATASE"/>
    <property type="match status" value="1"/>
</dbReference>